<sequence>LSVAVFRYKLGDSFNDSLQSSLTRSGDMYLTLTHFKEKTYLRFLVGAPDETKKDV</sequence>
<evidence type="ECO:0000313" key="1">
    <source>
        <dbReference type="EMBL" id="QQP38726.1"/>
    </source>
</evidence>
<organism evidence="1 2">
    <name type="scientific">Caligus rogercresseyi</name>
    <name type="common">Sea louse</name>
    <dbReference type="NCBI Taxonomy" id="217165"/>
    <lineage>
        <taxon>Eukaryota</taxon>
        <taxon>Metazoa</taxon>
        <taxon>Ecdysozoa</taxon>
        <taxon>Arthropoda</taxon>
        <taxon>Crustacea</taxon>
        <taxon>Multicrustacea</taxon>
        <taxon>Hexanauplia</taxon>
        <taxon>Copepoda</taxon>
        <taxon>Siphonostomatoida</taxon>
        <taxon>Caligidae</taxon>
        <taxon>Caligus</taxon>
    </lineage>
</organism>
<reference evidence="2" key="1">
    <citation type="submission" date="2021-01" db="EMBL/GenBank/DDBJ databases">
        <title>Caligus Genome Assembly.</title>
        <authorList>
            <person name="Gallardo-Escarate C."/>
        </authorList>
    </citation>
    <scope>NUCLEOTIDE SEQUENCE [LARGE SCALE GENOMIC DNA]</scope>
</reference>
<dbReference type="AlphaFoldDB" id="A0A7T8JYE1"/>
<keyword evidence="2" id="KW-1185">Reference proteome</keyword>
<dbReference type="InterPro" id="IPR015422">
    <property type="entry name" value="PyrdxlP-dep_Trfase_small"/>
</dbReference>
<dbReference type="EMBL" id="CP045902">
    <property type="protein sequence ID" value="QQP38726.1"/>
    <property type="molecule type" value="Genomic_DNA"/>
</dbReference>
<dbReference type="OrthoDB" id="639767at2759"/>
<feature type="non-terminal residue" evidence="1">
    <location>
        <position position="55"/>
    </location>
</feature>
<feature type="non-terminal residue" evidence="1">
    <location>
        <position position="1"/>
    </location>
</feature>
<proteinExistence type="predicted"/>
<name>A0A7T8JYE1_CALRO</name>
<accession>A0A7T8JYE1</accession>
<gene>
    <name evidence="1" type="ORF">FKW44_019392</name>
</gene>
<dbReference type="Proteomes" id="UP000595437">
    <property type="component" value="Chromosome 13"/>
</dbReference>
<evidence type="ECO:0000313" key="2">
    <source>
        <dbReference type="Proteomes" id="UP000595437"/>
    </source>
</evidence>
<dbReference type="Gene3D" id="3.90.1150.10">
    <property type="entry name" value="Aspartate Aminotransferase, domain 1"/>
    <property type="match status" value="1"/>
</dbReference>
<protein>
    <submittedName>
        <fullName evidence="1">Uncharacterized protein</fullName>
    </submittedName>
</protein>